<evidence type="ECO:0000256" key="6">
    <source>
        <dbReference type="ARBA" id="ARBA00022827"/>
    </source>
</evidence>
<evidence type="ECO:0000256" key="8">
    <source>
        <dbReference type="ARBA" id="ARBA00023027"/>
    </source>
</evidence>
<gene>
    <name evidence="11" type="ORF">EXZ61_16925</name>
</gene>
<dbReference type="GO" id="GO:0016491">
    <property type="term" value="F:oxidoreductase activity"/>
    <property type="evidence" value="ECO:0007669"/>
    <property type="project" value="UniProtKB-KW"/>
</dbReference>
<feature type="domain" description="FAD/NAD(P)-binding" evidence="9">
    <location>
        <begin position="7"/>
        <end position="307"/>
    </location>
</feature>
<evidence type="ECO:0000259" key="10">
    <source>
        <dbReference type="Pfam" id="PF18113"/>
    </source>
</evidence>
<dbReference type="GO" id="GO:0005737">
    <property type="term" value="C:cytoplasm"/>
    <property type="evidence" value="ECO:0007669"/>
    <property type="project" value="UniProtKB-SubCell"/>
</dbReference>
<name>A0A515ESS8_9BURK</name>
<dbReference type="SUPFAM" id="SSF51905">
    <property type="entry name" value="FAD/NAD(P)-binding domain"/>
    <property type="match status" value="1"/>
</dbReference>
<protein>
    <submittedName>
        <fullName evidence="11">Pyridine nucleotide-disulfide oxidoreductase</fullName>
    </submittedName>
</protein>
<keyword evidence="12" id="KW-1185">Reference proteome</keyword>
<dbReference type="PRINTS" id="PR00368">
    <property type="entry name" value="FADPNR"/>
</dbReference>
<evidence type="ECO:0000256" key="3">
    <source>
        <dbReference type="ARBA" id="ARBA00006442"/>
    </source>
</evidence>
<dbReference type="Proteomes" id="UP000317365">
    <property type="component" value="Chromosome"/>
</dbReference>
<evidence type="ECO:0000313" key="11">
    <source>
        <dbReference type="EMBL" id="QDL55717.1"/>
    </source>
</evidence>
<dbReference type="InterPro" id="IPR041364">
    <property type="entry name" value="Rbx-bd"/>
</dbReference>
<dbReference type="PANTHER" id="PTHR43429">
    <property type="entry name" value="PYRIDINE NUCLEOTIDE-DISULFIDE OXIDOREDUCTASE DOMAIN-CONTAINING"/>
    <property type="match status" value="1"/>
</dbReference>
<dbReference type="EMBL" id="CP036282">
    <property type="protein sequence ID" value="QDL55717.1"/>
    <property type="molecule type" value="Genomic_DNA"/>
</dbReference>
<dbReference type="PANTHER" id="PTHR43429:SF3">
    <property type="entry name" value="NITRITE REDUCTASE [NAD(P)H]"/>
    <property type="match status" value="1"/>
</dbReference>
<keyword evidence="6" id="KW-0274">FAD</keyword>
<comment type="similarity">
    <text evidence="3">Belongs to the FAD-dependent oxidoreductase family.</text>
</comment>
<proteinExistence type="inferred from homology"/>
<dbReference type="AlphaFoldDB" id="A0A515ESS8"/>
<comment type="cofactor">
    <cofactor evidence="1">
        <name>FAD</name>
        <dbReference type="ChEBI" id="CHEBI:57692"/>
    </cofactor>
</comment>
<dbReference type="InterPro" id="IPR023753">
    <property type="entry name" value="FAD/NAD-binding_dom"/>
</dbReference>
<organism evidence="11 12">
    <name type="scientific">Rhodoferax aquaticus</name>
    <dbReference type="NCBI Taxonomy" id="2527691"/>
    <lineage>
        <taxon>Bacteria</taxon>
        <taxon>Pseudomonadati</taxon>
        <taxon>Pseudomonadota</taxon>
        <taxon>Betaproteobacteria</taxon>
        <taxon>Burkholderiales</taxon>
        <taxon>Comamonadaceae</taxon>
        <taxon>Rhodoferax</taxon>
    </lineage>
</organism>
<evidence type="ECO:0000256" key="1">
    <source>
        <dbReference type="ARBA" id="ARBA00001974"/>
    </source>
</evidence>
<dbReference type="Gene3D" id="3.50.50.60">
    <property type="entry name" value="FAD/NAD(P)-binding domain"/>
    <property type="match status" value="2"/>
</dbReference>
<feature type="domain" description="Rubredoxin binding" evidence="10">
    <location>
        <begin position="330"/>
        <end position="401"/>
    </location>
</feature>
<dbReference type="Gene3D" id="3.30.390.120">
    <property type="match status" value="1"/>
</dbReference>
<sequence length="405" mass="41572">MSSAAPIVLVGAGLAAWSTVRELRKLQAEVPVVLITADSGDFYAKPSLSNAFAQKRTPEQLVSTSAAKMAETLNVQLMAHSRVTAVDPQARSVQVAQGEAVHTVAYSALVIATGAQPITVPLQGSAGASAMSVNSLDDFSKLFLALGGHGISAGSSENNSKTVLIMGAGLIGCEFANDLAVGGHRVHVVDPGVRPLAALVPESLGLALQATLAELGVRWHMGTTVQALNNSEAPGPCLTATLANGETVQADLVLSAVGLRADTRLAQAAGLVCERGIVVDAHLQTSAPAIYALGDCAQYASAGGRTLPYVMPIMQAAKALASTLAGTPTPVVFPLMPVAIKTPVLPLVVQPPPPEANGQWVRDDAQTAMTGEVWRFVNAVGAQCGFALSGKATARRLELIKTTGV</sequence>
<dbReference type="PRINTS" id="PR00411">
    <property type="entry name" value="PNDRDTASEI"/>
</dbReference>
<evidence type="ECO:0000256" key="5">
    <source>
        <dbReference type="ARBA" id="ARBA00022630"/>
    </source>
</evidence>
<evidence type="ECO:0000256" key="2">
    <source>
        <dbReference type="ARBA" id="ARBA00004496"/>
    </source>
</evidence>
<evidence type="ECO:0000256" key="7">
    <source>
        <dbReference type="ARBA" id="ARBA00023002"/>
    </source>
</evidence>
<keyword evidence="7" id="KW-0560">Oxidoreductase</keyword>
<keyword evidence="5" id="KW-0285">Flavoprotein</keyword>
<dbReference type="RefSeq" id="WP_142812871.1">
    <property type="nucleotide sequence ID" value="NZ_CP036282.1"/>
</dbReference>
<reference evidence="12" key="1">
    <citation type="submission" date="2019-02" db="EMBL/GenBank/DDBJ databases">
        <title>Complete genome sequence of Rhodoferax sp. Gr-4.</title>
        <authorList>
            <person name="Jin L."/>
        </authorList>
    </citation>
    <scope>NUCLEOTIDE SEQUENCE [LARGE SCALE GENOMIC DNA]</scope>
    <source>
        <strain evidence="12">Gr-4</strain>
    </source>
</reference>
<dbReference type="InterPro" id="IPR036188">
    <property type="entry name" value="FAD/NAD-bd_sf"/>
</dbReference>
<dbReference type="KEGG" id="rhg:EXZ61_16925"/>
<reference evidence="12" key="2">
    <citation type="journal article" date="2020" name="Int. J. Syst. Evol. Microbiol.">
        <title>Genomic insights into a novel species Rhodoferax aquaticus sp. nov., isolated from freshwater.</title>
        <authorList>
            <person name="Li T."/>
            <person name="Zhuo Y."/>
            <person name="Jin C.Z."/>
            <person name="Wu X."/>
            <person name="Ko S.R."/>
            <person name="Jin F.J."/>
            <person name="Ahn C.Y."/>
            <person name="Oh H.M."/>
            <person name="Lee H.G."/>
            <person name="Jin L."/>
        </authorList>
    </citation>
    <scope>NUCLEOTIDE SEQUENCE [LARGE SCALE GENOMIC DNA]</scope>
    <source>
        <strain evidence="12">Gr-4</strain>
    </source>
</reference>
<evidence type="ECO:0000256" key="4">
    <source>
        <dbReference type="ARBA" id="ARBA00022490"/>
    </source>
</evidence>
<keyword evidence="8" id="KW-0520">NAD</keyword>
<dbReference type="Pfam" id="PF18113">
    <property type="entry name" value="Rbx_binding"/>
    <property type="match status" value="1"/>
</dbReference>
<evidence type="ECO:0000313" key="12">
    <source>
        <dbReference type="Proteomes" id="UP000317365"/>
    </source>
</evidence>
<dbReference type="Pfam" id="PF07992">
    <property type="entry name" value="Pyr_redox_2"/>
    <property type="match status" value="1"/>
</dbReference>
<dbReference type="InterPro" id="IPR050260">
    <property type="entry name" value="FAD-bd_OxRdtase"/>
</dbReference>
<comment type="subcellular location">
    <subcellularLocation>
        <location evidence="2">Cytoplasm</location>
    </subcellularLocation>
</comment>
<accession>A0A515ESS8</accession>
<evidence type="ECO:0000259" key="9">
    <source>
        <dbReference type="Pfam" id="PF07992"/>
    </source>
</evidence>
<keyword evidence="4" id="KW-0963">Cytoplasm</keyword>